<dbReference type="SMART" id="SM00963">
    <property type="entry name" value="SRP54_N"/>
    <property type="match status" value="1"/>
</dbReference>
<keyword evidence="3 9" id="KW-0378">Hydrolase</keyword>
<dbReference type="RefSeq" id="WP_244708439.1">
    <property type="nucleotide sequence ID" value="NZ_CP095073.1"/>
</dbReference>
<dbReference type="InterPro" id="IPR027417">
    <property type="entry name" value="P-loop_NTPase"/>
</dbReference>
<keyword evidence="6 9" id="KW-0733">Signal recognition particle</keyword>
<evidence type="ECO:0000256" key="9">
    <source>
        <dbReference type="HAMAP-Rule" id="MF_00306"/>
    </source>
</evidence>
<dbReference type="SMART" id="SM00962">
    <property type="entry name" value="SRP54"/>
    <property type="match status" value="1"/>
</dbReference>
<dbReference type="EMBL" id="CP095073">
    <property type="protein sequence ID" value="UOQ43079.1"/>
    <property type="molecule type" value="Genomic_DNA"/>
</dbReference>
<dbReference type="InterPro" id="IPR003593">
    <property type="entry name" value="AAA+_ATPase"/>
</dbReference>
<dbReference type="Gene3D" id="1.10.260.30">
    <property type="entry name" value="Signal recognition particle, SRP54 subunit, M-domain"/>
    <property type="match status" value="1"/>
</dbReference>
<comment type="function">
    <text evidence="9">Involved in targeting and insertion of nascent membrane proteins into the cytoplasmic membrane. Binds to the hydrophobic signal sequence of the ribosome-nascent chain (RNC) as it emerges from the ribosomes. The SRP-RNC complex is then targeted to the cytoplasmic membrane where it interacts with the SRP receptor FtsY.</text>
</comment>
<evidence type="ECO:0000256" key="3">
    <source>
        <dbReference type="ARBA" id="ARBA00022801"/>
    </source>
</evidence>
<dbReference type="PANTHER" id="PTHR11564">
    <property type="entry name" value="SIGNAL RECOGNITION PARTICLE 54K PROTEIN SRP54"/>
    <property type="match status" value="1"/>
</dbReference>
<keyword evidence="4 9" id="KW-0694">RNA-binding</keyword>
<feature type="binding site" evidence="9">
    <location>
        <begin position="108"/>
        <end position="115"/>
    </location>
    <ligand>
        <name>GTP</name>
        <dbReference type="ChEBI" id="CHEBI:37565"/>
    </ligand>
</feature>
<dbReference type="InterPro" id="IPR004125">
    <property type="entry name" value="Signal_recog_particle_SRP54_M"/>
</dbReference>
<evidence type="ECO:0000256" key="1">
    <source>
        <dbReference type="ARBA" id="ARBA00005450"/>
    </source>
</evidence>
<evidence type="ECO:0000256" key="7">
    <source>
        <dbReference type="ARBA" id="ARBA00023274"/>
    </source>
</evidence>
<dbReference type="SUPFAM" id="SSF52540">
    <property type="entry name" value="P-loop containing nucleoside triphosphate hydrolases"/>
    <property type="match status" value="1"/>
</dbReference>
<evidence type="ECO:0000256" key="5">
    <source>
        <dbReference type="ARBA" id="ARBA00023134"/>
    </source>
</evidence>
<comment type="subunit">
    <text evidence="9">Part of the signal recognition particle protein translocation system, which is composed of SRP and FtsY.</text>
</comment>
<dbReference type="InterPro" id="IPR036891">
    <property type="entry name" value="Signal_recog_part_SRP54_M_sf"/>
</dbReference>
<keyword evidence="7 9" id="KW-0687">Ribonucleoprotein</keyword>
<gene>
    <name evidence="9 11" type="primary">ffh</name>
    <name evidence="11" type="ORF">MUN89_14120</name>
</gene>
<dbReference type="PANTHER" id="PTHR11564:SF5">
    <property type="entry name" value="SIGNAL RECOGNITION PARTICLE SUBUNIT SRP54"/>
    <property type="match status" value="1"/>
</dbReference>
<dbReference type="Pfam" id="PF02978">
    <property type="entry name" value="SRP_SPB"/>
    <property type="match status" value="1"/>
</dbReference>
<comment type="similarity">
    <text evidence="1 9">Belongs to the GTP-binding SRP family. SRP54 subfamily.</text>
</comment>
<proteinExistence type="inferred from homology"/>
<dbReference type="InterPro" id="IPR004780">
    <property type="entry name" value="SRP"/>
</dbReference>
<name>A0ABY4EHG7_9BACI</name>
<comment type="domain">
    <text evidence="9">Composed of three domains: the N-terminal N domain, which is responsible for interactions with the ribosome, the central G domain, which binds GTP, and the C-terminal M domain, which binds the RNA and the signal sequence of the RNC.</text>
</comment>
<evidence type="ECO:0000256" key="4">
    <source>
        <dbReference type="ARBA" id="ARBA00022884"/>
    </source>
</evidence>
<reference evidence="11 12" key="1">
    <citation type="submission" date="2022-04" db="EMBL/GenBank/DDBJ databases">
        <title>Halobacillus sp. isolated from saltern.</title>
        <authorList>
            <person name="Won M."/>
            <person name="Lee C.-M."/>
            <person name="Woen H.-Y."/>
            <person name="Kwon S.-W."/>
        </authorList>
    </citation>
    <scope>NUCLEOTIDE SEQUENCE [LARGE SCALE GENOMIC DNA]</scope>
    <source>
        <strain evidence="11 12">SSBR10-3</strain>
    </source>
</reference>
<keyword evidence="12" id="KW-1185">Reference proteome</keyword>
<dbReference type="HAMAP" id="MF_00306">
    <property type="entry name" value="SRP54"/>
    <property type="match status" value="1"/>
</dbReference>
<dbReference type="EC" id="3.6.5.4" evidence="9"/>
<comment type="catalytic activity">
    <reaction evidence="8 9">
        <text>GTP + H2O = GDP + phosphate + H(+)</text>
        <dbReference type="Rhea" id="RHEA:19669"/>
        <dbReference type="ChEBI" id="CHEBI:15377"/>
        <dbReference type="ChEBI" id="CHEBI:15378"/>
        <dbReference type="ChEBI" id="CHEBI:37565"/>
        <dbReference type="ChEBI" id="CHEBI:43474"/>
        <dbReference type="ChEBI" id="CHEBI:58189"/>
        <dbReference type="EC" id="3.6.5.4"/>
    </reaction>
</comment>
<dbReference type="SUPFAM" id="SSF47446">
    <property type="entry name" value="Signal peptide-binding domain"/>
    <property type="match status" value="1"/>
</dbReference>
<evidence type="ECO:0000256" key="6">
    <source>
        <dbReference type="ARBA" id="ARBA00023135"/>
    </source>
</evidence>
<evidence type="ECO:0000256" key="2">
    <source>
        <dbReference type="ARBA" id="ARBA00022741"/>
    </source>
</evidence>
<protein>
    <recommendedName>
        <fullName evidence="9">Signal recognition particle protein</fullName>
        <ecNumber evidence="9">3.6.5.4</ecNumber>
    </recommendedName>
    <alternativeName>
        <fullName evidence="9">Fifty-four homolog</fullName>
    </alternativeName>
</protein>
<feature type="binding site" evidence="9">
    <location>
        <begin position="249"/>
        <end position="252"/>
    </location>
    <ligand>
        <name>GTP</name>
        <dbReference type="ChEBI" id="CHEBI:37565"/>
    </ligand>
</feature>
<dbReference type="PROSITE" id="PS00300">
    <property type="entry name" value="SRP54"/>
    <property type="match status" value="1"/>
</dbReference>
<keyword evidence="5 9" id="KW-0342">GTP-binding</keyword>
<dbReference type="Pfam" id="PF02881">
    <property type="entry name" value="SRP54_N"/>
    <property type="match status" value="1"/>
</dbReference>
<organism evidence="11 12">
    <name type="scientific">Halobacillus salinarum</name>
    <dbReference type="NCBI Taxonomy" id="2932257"/>
    <lineage>
        <taxon>Bacteria</taxon>
        <taxon>Bacillati</taxon>
        <taxon>Bacillota</taxon>
        <taxon>Bacilli</taxon>
        <taxon>Bacillales</taxon>
        <taxon>Bacillaceae</taxon>
        <taxon>Halobacillus</taxon>
    </lineage>
</organism>
<dbReference type="InterPro" id="IPR022941">
    <property type="entry name" value="SRP54"/>
</dbReference>
<evidence type="ECO:0000313" key="11">
    <source>
        <dbReference type="EMBL" id="UOQ43079.1"/>
    </source>
</evidence>
<keyword evidence="9" id="KW-0963">Cytoplasm</keyword>
<dbReference type="InterPro" id="IPR042101">
    <property type="entry name" value="SRP54_N_sf"/>
</dbReference>
<dbReference type="Proteomes" id="UP000831787">
    <property type="component" value="Chromosome"/>
</dbReference>
<dbReference type="Gene3D" id="3.40.50.300">
    <property type="entry name" value="P-loop containing nucleotide triphosphate hydrolases"/>
    <property type="match status" value="1"/>
</dbReference>
<feature type="domain" description="SRP54-type proteins GTP-binding" evidence="10">
    <location>
        <begin position="270"/>
        <end position="283"/>
    </location>
</feature>
<dbReference type="InterPro" id="IPR013822">
    <property type="entry name" value="Signal_recog_particl_SRP54_hlx"/>
</dbReference>
<evidence type="ECO:0000256" key="8">
    <source>
        <dbReference type="ARBA" id="ARBA00048027"/>
    </source>
</evidence>
<evidence type="ECO:0000259" key="10">
    <source>
        <dbReference type="PROSITE" id="PS00300"/>
    </source>
</evidence>
<dbReference type="InterPro" id="IPR000897">
    <property type="entry name" value="SRP54_GTPase_dom"/>
</dbReference>
<dbReference type="Gene3D" id="1.20.120.140">
    <property type="entry name" value="Signal recognition particle SRP54, nucleotide-binding domain"/>
    <property type="match status" value="1"/>
</dbReference>
<comment type="subcellular location">
    <subcellularLocation>
        <location evidence="9">Cytoplasm</location>
    </subcellularLocation>
    <text evidence="9">The SRP-RNC complex is targeted to the cytoplasmic membrane.</text>
</comment>
<keyword evidence="2 9" id="KW-0547">Nucleotide-binding</keyword>
<dbReference type="NCBIfam" id="TIGR00959">
    <property type="entry name" value="ffh"/>
    <property type="match status" value="1"/>
</dbReference>
<sequence length="446" mass="49452">MAFEGLSDRLQETIKKIKGKGKVTEQDVKEMTREVRLALLEADVNFKVVKDFVKRIRERAVGQEVMNSLTPGQQVIKVVKDELTELMGGDESKIAVAKRPPTVIMMVGLQGAGKTTTTGKLANLLRKSYNRSPLLAAADVYRPAAINQLQTLGKQLNMPVHEQGTEADPVDIAKNAIEKAKEEHNDYVIIDTAGRLHVDGELMDELQRIKDAVNPDEIFLVVDAMTGQDAVNVAESFDEQLDISGVLLTKLDGDTRGGAALSIKAVTGKPIKFAGMGEKLDQLEAFHPERMASRILGMGDMLTLIEKAQTQVDEQQAKELESKMRSASFTFEDFLDQMEQVKNMGPLDELINMIPGANKMKGLKNVSFDDKQIVHVEAIIQSMTKKERIEPSVMNASRKKRIAKGSGTSVSEVNRLLKQFEEMKKMMKQMSNTKGKKGKGMNFPFM</sequence>
<dbReference type="CDD" id="cd18539">
    <property type="entry name" value="SRP_G"/>
    <property type="match status" value="1"/>
</dbReference>
<accession>A0ABY4EHG7</accession>
<evidence type="ECO:0000313" key="12">
    <source>
        <dbReference type="Proteomes" id="UP000831787"/>
    </source>
</evidence>
<dbReference type="SMART" id="SM00382">
    <property type="entry name" value="AAA"/>
    <property type="match status" value="1"/>
</dbReference>
<dbReference type="Pfam" id="PF00448">
    <property type="entry name" value="SRP54"/>
    <property type="match status" value="1"/>
</dbReference>
<feature type="binding site" evidence="9">
    <location>
        <begin position="191"/>
        <end position="195"/>
    </location>
    <ligand>
        <name>GTP</name>
        <dbReference type="ChEBI" id="CHEBI:37565"/>
    </ligand>
</feature>